<proteinExistence type="predicted"/>
<evidence type="ECO:0000313" key="1">
    <source>
        <dbReference type="EMBL" id="KAH3848044.1"/>
    </source>
</evidence>
<organism evidence="1 2">
    <name type="scientific">Dreissena polymorpha</name>
    <name type="common">Zebra mussel</name>
    <name type="synonym">Mytilus polymorpha</name>
    <dbReference type="NCBI Taxonomy" id="45954"/>
    <lineage>
        <taxon>Eukaryota</taxon>
        <taxon>Metazoa</taxon>
        <taxon>Spiralia</taxon>
        <taxon>Lophotrochozoa</taxon>
        <taxon>Mollusca</taxon>
        <taxon>Bivalvia</taxon>
        <taxon>Autobranchia</taxon>
        <taxon>Heteroconchia</taxon>
        <taxon>Euheterodonta</taxon>
        <taxon>Imparidentia</taxon>
        <taxon>Neoheterodontei</taxon>
        <taxon>Myida</taxon>
        <taxon>Dreissenoidea</taxon>
        <taxon>Dreissenidae</taxon>
        <taxon>Dreissena</taxon>
    </lineage>
</organism>
<dbReference type="EMBL" id="JAIWYP010000003">
    <property type="protein sequence ID" value="KAH3848044.1"/>
    <property type="molecule type" value="Genomic_DNA"/>
</dbReference>
<gene>
    <name evidence="1" type="ORF">DPMN_090382</name>
</gene>
<comment type="caution">
    <text evidence="1">The sequence shown here is derived from an EMBL/GenBank/DDBJ whole genome shotgun (WGS) entry which is preliminary data.</text>
</comment>
<dbReference type="AlphaFoldDB" id="A0A9D4KYM6"/>
<reference evidence="1" key="2">
    <citation type="submission" date="2020-11" db="EMBL/GenBank/DDBJ databases">
        <authorList>
            <person name="McCartney M.A."/>
            <person name="Auch B."/>
            <person name="Kono T."/>
            <person name="Mallez S."/>
            <person name="Becker A."/>
            <person name="Gohl D.M."/>
            <person name="Silverstein K.A.T."/>
            <person name="Koren S."/>
            <person name="Bechman K.B."/>
            <person name="Herman A."/>
            <person name="Abrahante J.E."/>
            <person name="Garbe J."/>
        </authorList>
    </citation>
    <scope>NUCLEOTIDE SEQUENCE</scope>
    <source>
        <strain evidence="1">Duluth1</strain>
        <tissue evidence="1">Whole animal</tissue>
    </source>
</reference>
<keyword evidence="2" id="KW-1185">Reference proteome</keyword>
<protein>
    <submittedName>
        <fullName evidence="1">Uncharacterized protein</fullName>
    </submittedName>
</protein>
<evidence type="ECO:0000313" key="2">
    <source>
        <dbReference type="Proteomes" id="UP000828390"/>
    </source>
</evidence>
<sequence>MIFNKLINVLTKKTAPPHGGHVFQRTGSIFKLSLDIISTHVQTKFHEDFTPITNVMTKFHEDWTISLTSRVLTRKTTPPPGGHVFQRTGTIFKLSLAIIRTNVLTKVHEDWTINKTLRVLTSENCPAPWRPSIIGKNVLKNFQHDQGIIWKNVLTKFHQHQTIHVASRMLTRRRTTHDGQKVITKAHH</sequence>
<name>A0A9D4KYM6_DREPO</name>
<dbReference type="Proteomes" id="UP000828390">
    <property type="component" value="Unassembled WGS sequence"/>
</dbReference>
<accession>A0A9D4KYM6</accession>
<reference evidence="1" key="1">
    <citation type="journal article" date="2019" name="bioRxiv">
        <title>The Genome of the Zebra Mussel, Dreissena polymorpha: A Resource for Invasive Species Research.</title>
        <authorList>
            <person name="McCartney M.A."/>
            <person name="Auch B."/>
            <person name="Kono T."/>
            <person name="Mallez S."/>
            <person name="Zhang Y."/>
            <person name="Obille A."/>
            <person name="Becker A."/>
            <person name="Abrahante J.E."/>
            <person name="Garbe J."/>
            <person name="Badalamenti J.P."/>
            <person name="Herman A."/>
            <person name="Mangelson H."/>
            <person name="Liachko I."/>
            <person name="Sullivan S."/>
            <person name="Sone E.D."/>
            <person name="Koren S."/>
            <person name="Silverstein K.A.T."/>
            <person name="Beckman K.B."/>
            <person name="Gohl D.M."/>
        </authorList>
    </citation>
    <scope>NUCLEOTIDE SEQUENCE</scope>
    <source>
        <strain evidence="1">Duluth1</strain>
        <tissue evidence="1">Whole animal</tissue>
    </source>
</reference>